<dbReference type="InterPro" id="IPR050121">
    <property type="entry name" value="Cytochrome_P450_monoxygenase"/>
</dbReference>
<dbReference type="GO" id="GO:0004497">
    <property type="term" value="F:monooxygenase activity"/>
    <property type="evidence" value="ECO:0007669"/>
    <property type="project" value="UniProtKB-KW"/>
</dbReference>
<keyword evidence="3 7" id="KW-0349">Heme</keyword>
<dbReference type="Proteomes" id="UP000012174">
    <property type="component" value="Unassembled WGS sequence"/>
</dbReference>
<dbReference type="PRINTS" id="PR00465">
    <property type="entry name" value="EP450IV"/>
</dbReference>
<dbReference type="Pfam" id="PF00067">
    <property type="entry name" value="p450"/>
    <property type="match status" value="1"/>
</dbReference>
<reference evidence="9" key="1">
    <citation type="journal article" date="2013" name="Genome Announc.">
        <title>Draft genome sequence of the grapevine dieback fungus Eutypa lata UCR-EL1.</title>
        <authorList>
            <person name="Blanco-Ulate B."/>
            <person name="Rolshausen P.E."/>
            <person name="Cantu D."/>
        </authorList>
    </citation>
    <scope>NUCLEOTIDE SEQUENCE [LARGE SCALE GENOMIC DNA]</scope>
    <source>
        <strain evidence="9">UCR-EL1</strain>
    </source>
</reference>
<dbReference type="HOGENOM" id="CLU_392793_0_0_1"/>
<dbReference type="GO" id="GO:0020037">
    <property type="term" value="F:heme binding"/>
    <property type="evidence" value="ECO:0007669"/>
    <property type="project" value="InterPro"/>
</dbReference>
<dbReference type="KEGG" id="ela:UCREL1_2297"/>
<evidence type="ECO:0000256" key="2">
    <source>
        <dbReference type="ARBA" id="ARBA00010617"/>
    </source>
</evidence>
<accession>M7T2A9</accession>
<dbReference type="GO" id="GO:0005506">
    <property type="term" value="F:iron ion binding"/>
    <property type="evidence" value="ECO:0007669"/>
    <property type="project" value="InterPro"/>
</dbReference>
<dbReference type="InterPro" id="IPR002403">
    <property type="entry name" value="Cyt_P450_E_grp-IV"/>
</dbReference>
<organism evidence="8 9">
    <name type="scientific">Eutypa lata (strain UCR-EL1)</name>
    <name type="common">Grapevine dieback disease fungus</name>
    <name type="synonym">Eutypa armeniacae</name>
    <dbReference type="NCBI Taxonomy" id="1287681"/>
    <lineage>
        <taxon>Eukaryota</taxon>
        <taxon>Fungi</taxon>
        <taxon>Dikarya</taxon>
        <taxon>Ascomycota</taxon>
        <taxon>Pezizomycotina</taxon>
        <taxon>Sordariomycetes</taxon>
        <taxon>Xylariomycetidae</taxon>
        <taxon>Xylariales</taxon>
        <taxon>Diatrypaceae</taxon>
        <taxon>Eutypa</taxon>
    </lineage>
</organism>
<dbReference type="PROSITE" id="PS00086">
    <property type="entry name" value="CYTOCHROME_P450"/>
    <property type="match status" value="1"/>
</dbReference>
<feature type="binding site" description="axial binding residue" evidence="7">
    <location>
        <position position="184"/>
    </location>
    <ligand>
        <name>heme</name>
        <dbReference type="ChEBI" id="CHEBI:30413"/>
    </ligand>
    <ligandPart>
        <name>Fe</name>
        <dbReference type="ChEBI" id="CHEBI:18248"/>
    </ligandPart>
</feature>
<evidence type="ECO:0000313" key="8">
    <source>
        <dbReference type="EMBL" id="EMR70667.1"/>
    </source>
</evidence>
<comment type="similarity">
    <text evidence="2">Belongs to the cytochrome P450 family.</text>
</comment>
<keyword evidence="6 8" id="KW-0560">Oxidoreductase</keyword>
<evidence type="ECO:0000256" key="1">
    <source>
        <dbReference type="ARBA" id="ARBA00001971"/>
    </source>
</evidence>
<dbReference type="OrthoDB" id="3759773at2759"/>
<dbReference type="STRING" id="1287681.M7T2A9"/>
<dbReference type="OMA" id="NPFREHK"/>
<dbReference type="SUPFAM" id="SSF48264">
    <property type="entry name" value="Cytochrome P450"/>
    <property type="match status" value="1"/>
</dbReference>
<evidence type="ECO:0000256" key="7">
    <source>
        <dbReference type="PIRSR" id="PIRSR602403-1"/>
    </source>
</evidence>
<evidence type="ECO:0000256" key="3">
    <source>
        <dbReference type="ARBA" id="ARBA00022617"/>
    </source>
</evidence>
<dbReference type="InterPro" id="IPR017972">
    <property type="entry name" value="Cyt_P450_CS"/>
</dbReference>
<keyword evidence="5 7" id="KW-0408">Iron</keyword>
<evidence type="ECO:0000256" key="5">
    <source>
        <dbReference type="ARBA" id="ARBA00023004"/>
    </source>
</evidence>
<evidence type="ECO:0000256" key="6">
    <source>
        <dbReference type="ARBA" id="ARBA00023033"/>
    </source>
</evidence>
<keyword evidence="9" id="KW-1185">Reference proteome</keyword>
<dbReference type="PANTHER" id="PTHR24305">
    <property type="entry name" value="CYTOCHROME P450"/>
    <property type="match status" value="1"/>
</dbReference>
<comment type="cofactor">
    <cofactor evidence="1 7">
        <name>heme</name>
        <dbReference type="ChEBI" id="CHEBI:30413"/>
    </cofactor>
</comment>
<dbReference type="InterPro" id="IPR001128">
    <property type="entry name" value="Cyt_P450"/>
</dbReference>
<dbReference type="Gene3D" id="1.10.630.10">
    <property type="entry name" value="Cytochrome P450"/>
    <property type="match status" value="1"/>
</dbReference>
<sequence>MTDRLHYLTCDIIALLAFGYELKLQTDETNRFLLTGAFSSSAEMSAVFFYLSRNPTCYQRLANEIRSTFASSEEIRGGPKLSSCQYLRAVIDESMRLAPPVPGTLWREVPSAEDGRGPVVIDGHVVPPGTQVGVNIYSIHHNEEYFPDPFAFRPERWLASETPEAQRKVMLDAFNPFSIGYRGCAGKAMAYLESNLIIAKTLWYFDFETAPGKLATQRLGVLDLPNELLVMIFEELKYSCWDPDETKTRSYTGRAIGNARLTCQRFYSTSSHLLLDSVSVEMNFRSLKRFFDISQHPLIAIGVRVVRVLLHYYSYSIAEDLAAYGRYNAAKIGRPINYLEYMMTGENGRRIRITERMHEEYRQGKKMMESWRRLGQDEEEGPFRRMGLSGYDTYCSRYQEQESLRENQIFSQCVAAVMARMPAVRELDFYDSPGYHSNPRTRDVLNHDQMMEMLISPSSWADADEDGLAAPFCEIVFDLPLALRNVGVQLTSLRIGVSLLRAWMHGPSTEEATGLTAAMQNLKKFEYVSENGRTRHGEGSWERRHLKYLPISRYTRAILDTSSIEEIHLNYVPKPLVCLLEFMIPHRDRSNLKKVHLAGGYIHPGCLQRFLNSCDRAVLKHLDLWYMKLLSGTWAETLAILRGSCSGHVSIHWPMGAECDELESDGDRFDWIFKVDEDSDNLSRAARYVLGLIASNPILEVV</sequence>
<proteinExistence type="inferred from homology"/>
<dbReference type="PRINTS" id="PR00385">
    <property type="entry name" value="P450"/>
</dbReference>
<evidence type="ECO:0000256" key="4">
    <source>
        <dbReference type="ARBA" id="ARBA00022723"/>
    </source>
</evidence>
<gene>
    <name evidence="8" type="ORF">UCREL1_2297</name>
</gene>
<name>M7T2A9_EUTLA</name>
<dbReference type="AlphaFoldDB" id="M7T2A9"/>
<keyword evidence="6 8" id="KW-0503">Monooxygenase</keyword>
<keyword evidence="4 7" id="KW-0479">Metal-binding</keyword>
<dbReference type="EMBL" id="KB705799">
    <property type="protein sequence ID" value="EMR70667.1"/>
    <property type="molecule type" value="Genomic_DNA"/>
</dbReference>
<evidence type="ECO:0000313" key="9">
    <source>
        <dbReference type="Proteomes" id="UP000012174"/>
    </source>
</evidence>
<dbReference type="InterPro" id="IPR036396">
    <property type="entry name" value="Cyt_P450_sf"/>
</dbReference>
<dbReference type="PANTHER" id="PTHR24305:SF226">
    <property type="entry name" value="CYTOCHROME P450 MONOOXYGENASE"/>
    <property type="match status" value="1"/>
</dbReference>
<dbReference type="GO" id="GO:0016705">
    <property type="term" value="F:oxidoreductase activity, acting on paired donors, with incorporation or reduction of molecular oxygen"/>
    <property type="evidence" value="ECO:0007669"/>
    <property type="project" value="InterPro"/>
</dbReference>
<dbReference type="eggNOG" id="KOG0157">
    <property type="taxonomic scope" value="Eukaryota"/>
</dbReference>
<protein>
    <submittedName>
        <fullName evidence="8">Putative benzoate 4-monooxygenase cytochrome p450 protein</fullName>
    </submittedName>
</protein>